<dbReference type="Pfam" id="PF06429">
    <property type="entry name" value="Flg_bbr_C"/>
    <property type="match status" value="1"/>
</dbReference>
<dbReference type="InterPro" id="IPR006299">
    <property type="entry name" value="FlgC"/>
</dbReference>
<evidence type="ECO:0000259" key="8">
    <source>
        <dbReference type="Pfam" id="PF06429"/>
    </source>
</evidence>
<proteinExistence type="inferred from homology"/>
<evidence type="ECO:0000256" key="6">
    <source>
        <dbReference type="RuleBase" id="RU362062"/>
    </source>
</evidence>
<reference evidence="10" key="1">
    <citation type="journal article" date="2019" name="Int. J. Syst. Evol. Microbiol.">
        <title>The Global Catalogue of Microorganisms (GCM) 10K type strain sequencing project: providing services to taxonomists for standard genome sequencing and annotation.</title>
        <authorList>
            <consortium name="The Broad Institute Genomics Platform"/>
            <consortium name="The Broad Institute Genome Sequencing Center for Infectious Disease"/>
            <person name="Wu L."/>
            <person name="Ma J."/>
        </authorList>
    </citation>
    <scope>NUCLEOTIDE SEQUENCE [LARGE SCALE GENOMIC DNA]</scope>
    <source>
        <strain evidence="10">KCTC 52366</strain>
    </source>
</reference>
<feature type="domain" description="Flagellar basal body rod protein N-terminal" evidence="7">
    <location>
        <begin position="9"/>
        <end position="36"/>
    </location>
</feature>
<comment type="caution">
    <text evidence="9">The sequence shown here is derived from an EMBL/GenBank/DDBJ whole genome shotgun (WGS) entry which is preliminary data.</text>
</comment>
<keyword evidence="9" id="KW-0282">Flagellum</keyword>
<evidence type="ECO:0000259" key="7">
    <source>
        <dbReference type="Pfam" id="PF00460"/>
    </source>
</evidence>
<dbReference type="PANTHER" id="PTHR30435:SF2">
    <property type="entry name" value="FLAGELLAR BASAL-BODY ROD PROTEIN FLGC"/>
    <property type="match status" value="1"/>
</dbReference>
<dbReference type="Pfam" id="PF00460">
    <property type="entry name" value="Flg_bb_rod"/>
    <property type="match status" value="1"/>
</dbReference>
<dbReference type="InterPro" id="IPR019776">
    <property type="entry name" value="Flagellar_basal_body_rod_CS"/>
</dbReference>
<evidence type="ECO:0000256" key="4">
    <source>
        <dbReference type="ARBA" id="ARBA00023143"/>
    </source>
</evidence>
<keyword evidence="9" id="KW-0966">Cell projection</keyword>
<keyword evidence="9" id="KW-0969">Cilium</keyword>
<evidence type="ECO:0000256" key="2">
    <source>
        <dbReference type="ARBA" id="ARBA00009677"/>
    </source>
</evidence>
<evidence type="ECO:0000256" key="1">
    <source>
        <dbReference type="ARBA" id="ARBA00004117"/>
    </source>
</evidence>
<keyword evidence="4 6" id="KW-0975">Bacterial flagellum</keyword>
<organism evidence="9 10">
    <name type="scientific">Psychromarinibacter halotolerans</name>
    <dbReference type="NCBI Taxonomy" id="1775175"/>
    <lineage>
        <taxon>Bacteria</taxon>
        <taxon>Pseudomonadati</taxon>
        <taxon>Pseudomonadota</taxon>
        <taxon>Alphaproteobacteria</taxon>
        <taxon>Rhodobacterales</taxon>
        <taxon>Paracoccaceae</taxon>
        <taxon>Psychromarinibacter</taxon>
    </lineage>
</organism>
<feature type="domain" description="Flagellar basal-body/hook protein C-terminal" evidence="8">
    <location>
        <begin position="89"/>
        <end position="132"/>
    </location>
</feature>
<name>A0ABV7GJI6_9RHOB</name>
<sequence>MDNLSAVSRTAGSALQAQSERLRIISENMANADSTGLPGTDPYRRKVVTFSEMLDRDSGAHMVRVSSVSEDPAPMRLHYDPSHPSANEEGFVARSNVEPLVEMVNMREAARSYEANLNMLSAGRDMRRMMIDILG</sequence>
<keyword evidence="10" id="KW-1185">Reference proteome</keyword>
<dbReference type="Proteomes" id="UP001595632">
    <property type="component" value="Unassembled WGS sequence"/>
</dbReference>
<dbReference type="RefSeq" id="WP_275632015.1">
    <property type="nucleotide sequence ID" value="NZ_JARGYD010000002.1"/>
</dbReference>
<evidence type="ECO:0000256" key="5">
    <source>
        <dbReference type="ARBA" id="ARBA00025933"/>
    </source>
</evidence>
<dbReference type="PROSITE" id="PS00588">
    <property type="entry name" value="FLAGELLA_BB_ROD"/>
    <property type="match status" value="1"/>
</dbReference>
<protein>
    <recommendedName>
        <fullName evidence="3 6">Flagellar basal-body rod protein FlgC</fullName>
    </recommendedName>
</protein>
<comment type="subcellular location">
    <subcellularLocation>
        <location evidence="1 6">Bacterial flagellum basal body</location>
    </subcellularLocation>
</comment>
<evidence type="ECO:0000313" key="9">
    <source>
        <dbReference type="EMBL" id="MFC3141734.1"/>
    </source>
</evidence>
<evidence type="ECO:0000313" key="10">
    <source>
        <dbReference type="Proteomes" id="UP001595632"/>
    </source>
</evidence>
<dbReference type="InterPro" id="IPR001444">
    <property type="entry name" value="Flag_bb_rod_N"/>
</dbReference>
<dbReference type="InterPro" id="IPR010930">
    <property type="entry name" value="Flg_bb/hook_C_dom"/>
</dbReference>
<comment type="subunit">
    <text evidence="5 6">The basal body constitutes a major portion of the flagellar organelle and consists of four rings (L,P,S, and M) mounted on a central rod. The rod consists of about 26 subunits of FlgG in the distal portion, and FlgB, FlgC and FlgF are thought to build up the proximal portion of the rod with about 6 subunits each.</text>
</comment>
<dbReference type="PANTHER" id="PTHR30435">
    <property type="entry name" value="FLAGELLAR PROTEIN"/>
    <property type="match status" value="1"/>
</dbReference>
<evidence type="ECO:0000256" key="3">
    <source>
        <dbReference type="ARBA" id="ARBA00017941"/>
    </source>
</evidence>
<gene>
    <name evidence="9" type="primary">flgC</name>
    <name evidence="9" type="ORF">ACFOGP_03390</name>
</gene>
<comment type="similarity">
    <text evidence="2">Belongs to the flagella basal body rod proteins family.</text>
</comment>
<dbReference type="EMBL" id="JBHRTB010000010">
    <property type="protein sequence ID" value="MFC3141734.1"/>
    <property type="molecule type" value="Genomic_DNA"/>
</dbReference>
<accession>A0ABV7GJI6</accession>
<dbReference type="NCBIfam" id="TIGR01395">
    <property type="entry name" value="FlgC"/>
    <property type="match status" value="1"/>
</dbReference>